<evidence type="ECO:0000256" key="1">
    <source>
        <dbReference type="SAM" id="MobiDB-lite"/>
    </source>
</evidence>
<organism evidence="2 3">
    <name type="scientific">Sistotremastrum suecicum HHB10207 ss-3</name>
    <dbReference type="NCBI Taxonomy" id="1314776"/>
    <lineage>
        <taxon>Eukaryota</taxon>
        <taxon>Fungi</taxon>
        <taxon>Dikarya</taxon>
        <taxon>Basidiomycota</taxon>
        <taxon>Agaricomycotina</taxon>
        <taxon>Agaricomycetes</taxon>
        <taxon>Sistotremastrales</taxon>
        <taxon>Sistotremastraceae</taxon>
        <taxon>Sistotremastrum</taxon>
    </lineage>
</organism>
<accession>A0A166A9C7</accession>
<feature type="compositionally biased region" description="Basic residues" evidence="1">
    <location>
        <begin position="1"/>
        <end position="11"/>
    </location>
</feature>
<dbReference type="Proteomes" id="UP000076798">
    <property type="component" value="Unassembled WGS sequence"/>
</dbReference>
<name>A0A166A9C7_9AGAM</name>
<evidence type="ECO:0000313" key="2">
    <source>
        <dbReference type="EMBL" id="KZT35100.1"/>
    </source>
</evidence>
<dbReference type="EMBL" id="KV428152">
    <property type="protein sequence ID" value="KZT35100.1"/>
    <property type="molecule type" value="Genomic_DNA"/>
</dbReference>
<reference evidence="2 3" key="1">
    <citation type="journal article" date="2016" name="Mol. Biol. Evol.">
        <title>Comparative Genomics of Early-Diverging Mushroom-Forming Fungi Provides Insights into the Origins of Lignocellulose Decay Capabilities.</title>
        <authorList>
            <person name="Nagy L.G."/>
            <person name="Riley R."/>
            <person name="Tritt A."/>
            <person name="Adam C."/>
            <person name="Daum C."/>
            <person name="Floudas D."/>
            <person name="Sun H."/>
            <person name="Yadav J.S."/>
            <person name="Pangilinan J."/>
            <person name="Larsson K.H."/>
            <person name="Matsuura K."/>
            <person name="Barry K."/>
            <person name="Labutti K."/>
            <person name="Kuo R."/>
            <person name="Ohm R.A."/>
            <person name="Bhattacharya S.S."/>
            <person name="Shirouzu T."/>
            <person name="Yoshinaga Y."/>
            <person name="Martin F.M."/>
            <person name="Grigoriev I.V."/>
            <person name="Hibbett D.S."/>
        </authorList>
    </citation>
    <scope>NUCLEOTIDE SEQUENCE [LARGE SCALE GENOMIC DNA]</scope>
    <source>
        <strain evidence="2 3">HHB10207 ss-3</strain>
    </source>
</reference>
<gene>
    <name evidence="2" type="ORF">SISSUDRAFT_1064743</name>
</gene>
<proteinExistence type="predicted"/>
<feature type="region of interest" description="Disordered" evidence="1">
    <location>
        <begin position="1"/>
        <end position="21"/>
    </location>
</feature>
<sequence length="415" mass="45961">MGRRQSKRSKPSNRVADETPAVRALAARTSSSHQAWLPPEILSMIVSEVAGISVVGREKNSTLHVLARTSRFLQAEAERKLYFNIDFRVGEPEAEAIAAVLQLRAARYVRSLSIQKNGPFLRRGRSSKGTISALPFSSMTNLQFLVIHNEPAATQRGRQDTNRELFRLLEQDLPHGVLTMFACSIPLHLSDLHFLWRQPNLKGLLIFHTAPAAAVPWSNSGLPSFSKLTTLEAPDMDNMVLSVMAVSKIRRLTIRNTFDFPANWFSLASHIVRLDLLTCVIPPGMLEHLVASAPRLQILLFAAGSRWEPEHVAKDALEILGRLPDLMALGFTEMPSRESVADLIKDGQECKALESVLFVYVTDSDSGGIEPYQVEMTKSGSAEGGWTVAPDRPFDLLSLTLWLCAQESRITEQGA</sequence>
<keyword evidence="3" id="KW-1185">Reference proteome</keyword>
<dbReference type="AlphaFoldDB" id="A0A166A9C7"/>
<evidence type="ECO:0000313" key="3">
    <source>
        <dbReference type="Proteomes" id="UP000076798"/>
    </source>
</evidence>
<protein>
    <recommendedName>
        <fullName evidence="4">F-box domain-containing protein</fullName>
    </recommendedName>
</protein>
<evidence type="ECO:0008006" key="4">
    <source>
        <dbReference type="Google" id="ProtNLM"/>
    </source>
</evidence>
<dbReference type="OrthoDB" id="3232239at2759"/>